<dbReference type="AlphaFoldDB" id="A0A9P8L9R4"/>
<accession>A0A9P8L9R4</accession>
<feature type="region of interest" description="Disordered" evidence="1">
    <location>
        <begin position="1"/>
        <end position="23"/>
    </location>
</feature>
<feature type="compositionally biased region" description="Polar residues" evidence="1">
    <location>
        <begin position="212"/>
        <end position="225"/>
    </location>
</feature>
<dbReference type="Proteomes" id="UP000750711">
    <property type="component" value="Unassembled WGS sequence"/>
</dbReference>
<sequence length="232" mass="25224">MNLRAEEHFHPNESFVETSSPTTPPNLGIASCGCLTARNNSGADSEAHDNGGDGAGFIDRRFVAINRACDESNDSHLQAHGSVALMPGHQAHNARQVSTPRPELGLGLGQNTIDDLNDWLLDQAVSNRLFVLSFNLRCDIGQPYQTLSSTSIEDQGEEYPQRPRSPTDSTAVTGYGRESQGSVSNTRPSSRGGDPRYTDEPLQVGSWVESAPKSSLPSGYETFSLTDEEWDW</sequence>
<feature type="compositionally biased region" description="Polar residues" evidence="1">
    <location>
        <begin position="179"/>
        <end position="189"/>
    </location>
</feature>
<feature type="compositionally biased region" description="Basic and acidic residues" evidence="1">
    <location>
        <begin position="1"/>
        <end position="11"/>
    </location>
</feature>
<evidence type="ECO:0000313" key="3">
    <source>
        <dbReference type="Proteomes" id="UP000750711"/>
    </source>
</evidence>
<comment type="caution">
    <text evidence="2">The sequence shown here is derived from an EMBL/GenBank/DDBJ whole genome shotgun (WGS) entry which is preliminary data.</text>
</comment>
<proteinExistence type="predicted"/>
<gene>
    <name evidence="2" type="ORF">GP486_005074</name>
</gene>
<dbReference type="EMBL" id="JAGHQM010000899">
    <property type="protein sequence ID" value="KAH0557134.1"/>
    <property type="molecule type" value="Genomic_DNA"/>
</dbReference>
<evidence type="ECO:0000313" key="2">
    <source>
        <dbReference type="EMBL" id="KAH0557134.1"/>
    </source>
</evidence>
<feature type="region of interest" description="Disordered" evidence="1">
    <location>
        <begin position="148"/>
        <end position="232"/>
    </location>
</feature>
<reference evidence="2" key="1">
    <citation type="submission" date="2021-03" db="EMBL/GenBank/DDBJ databases">
        <title>Comparative genomics and phylogenomic investigation of the class Geoglossomycetes provide insights into ecological specialization and systematics.</title>
        <authorList>
            <person name="Melie T."/>
            <person name="Pirro S."/>
            <person name="Miller A.N."/>
            <person name="Quandt A."/>
        </authorList>
    </citation>
    <scope>NUCLEOTIDE SEQUENCE</scope>
    <source>
        <strain evidence="2">CAQ_001_2017</strain>
    </source>
</reference>
<keyword evidence="3" id="KW-1185">Reference proteome</keyword>
<organism evidence="2 3">
    <name type="scientific">Trichoglossum hirsutum</name>
    <dbReference type="NCBI Taxonomy" id="265104"/>
    <lineage>
        <taxon>Eukaryota</taxon>
        <taxon>Fungi</taxon>
        <taxon>Dikarya</taxon>
        <taxon>Ascomycota</taxon>
        <taxon>Pezizomycotina</taxon>
        <taxon>Geoglossomycetes</taxon>
        <taxon>Geoglossales</taxon>
        <taxon>Geoglossaceae</taxon>
        <taxon>Trichoglossum</taxon>
    </lineage>
</organism>
<protein>
    <submittedName>
        <fullName evidence="2">Uncharacterized protein</fullName>
    </submittedName>
</protein>
<dbReference type="PROSITE" id="PS51257">
    <property type="entry name" value="PROKAR_LIPOPROTEIN"/>
    <property type="match status" value="1"/>
</dbReference>
<name>A0A9P8L9R4_9PEZI</name>
<evidence type="ECO:0000256" key="1">
    <source>
        <dbReference type="SAM" id="MobiDB-lite"/>
    </source>
</evidence>